<sequence>MSHAIKSAIEPCITGCIQDLAHKSQDDRNTVTNRQAFTGITSDYTTQNNKTMITKEEAQKIAKLARLKFEEDTVEKFFTQLSTIMDMIDILNEIDCKDIEPLTSVCNMNARMREDAVTSSDLSSELFDNVSGNSAQLAKEVKYFITPKVVE</sequence>
<proteinExistence type="inferred from homology"/>
<comment type="subunit">
    <text evidence="1">Heterotrimer of A, B and C subunits.</text>
</comment>
<comment type="function">
    <text evidence="1">Allows the formation of correctly charged Asn-tRNA(Asn) or Gln-tRNA(Gln) through the transamidation of misacylated Asp-tRNA(Asn) or Glu-tRNA(Gln) in organisms which lack either or both of asparaginyl-tRNA or glutaminyl-tRNA synthetases. The reaction takes place in the presence of glutamine and ATP through an activated phospho-Asp-tRNA(Asn) or phospho-Glu-tRNA(Gln).</text>
</comment>
<dbReference type="InterPro" id="IPR036113">
    <property type="entry name" value="Asp/Glu-ADT_sf_sub_c"/>
</dbReference>
<protein>
    <recommendedName>
        <fullName evidence="1">Aspartyl/glutamyl-tRNA(Asn/Gln) amidotransferase subunit C</fullName>
        <shortName evidence="1">Asp/Glu-ADT subunit C</shortName>
        <ecNumber evidence="1">6.3.5.-</ecNumber>
    </recommendedName>
</protein>
<keyword evidence="1" id="KW-0067">ATP-binding</keyword>
<dbReference type="Gene3D" id="1.10.20.60">
    <property type="entry name" value="Glu-tRNAGln amidotransferase C subunit, N-terminal domain"/>
    <property type="match status" value="1"/>
</dbReference>
<dbReference type="PANTHER" id="PTHR15004">
    <property type="entry name" value="GLUTAMYL-TRNA(GLN) AMIDOTRANSFERASE SUBUNIT C, MITOCHONDRIAL"/>
    <property type="match status" value="1"/>
</dbReference>
<dbReference type="SUPFAM" id="SSF141000">
    <property type="entry name" value="Glu-tRNAGln amidotransferase C subunit"/>
    <property type="match status" value="1"/>
</dbReference>
<dbReference type="Proteomes" id="UP000005443">
    <property type="component" value="Chromosome"/>
</dbReference>
<evidence type="ECO:0000313" key="3">
    <source>
        <dbReference type="Proteomes" id="UP000005443"/>
    </source>
</evidence>
<dbReference type="Pfam" id="PF02686">
    <property type="entry name" value="GatC"/>
    <property type="match status" value="1"/>
</dbReference>
<comment type="similarity">
    <text evidence="1">Belongs to the GatC family.</text>
</comment>
<name>A0ABN4A6T1_RICS1</name>
<comment type="catalytic activity">
    <reaction evidence="1">
        <text>L-glutamyl-tRNA(Gln) + L-glutamine + ATP + H2O = L-glutaminyl-tRNA(Gln) + L-glutamate + ADP + phosphate + H(+)</text>
        <dbReference type="Rhea" id="RHEA:17521"/>
        <dbReference type="Rhea" id="RHEA-COMP:9681"/>
        <dbReference type="Rhea" id="RHEA-COMP:9684"/>
        <dbReference type="ChEBI" id="CHEBI:15377"/>
        <dbReference type="ChEBI" id="CHEBI:15378"/>
        <dbReference type="ChEBI" id="CHEBI:29985"/>
        <dbReference type="ChEBI" id="CHEBI:30616"/>
        <dbReference type="ChEBI" id="CHEBI:43474"/>
        <dbReference type="ChEBI" id="CHEBI:58359"/>
        <dbReference type="ChEBI" id="CHEBI:78520"/>
        <dbReference type="ChEBI" id="CHEBI:78521"/>
        <dbReference type="ChEBI" id="CHEBI:456216"/>
    </reaction>
</comment>
<gene>
    <name evidence="1 2" type="primary">gatC</name>
    <name evidence="2" type="ordered locus">Rsl_231</name>
</gene>
<keyword evidence="1" id="KW-0436">Ligase</keyword>
<dbReference type="EC" id="6.3.5.-" evidence="1"/>
<reference evidence="2 3" key="1">
    <citation type="journal article" date="2012" name="J. Bacteriol.">
        <title>Complete genome sequence of Rickettsia slovaca, the agent of tick-borne lymphadenitis.</title>
        <authorList>
            <person name="Fournier P.E."/>
            <person name="El Karkouri K."/>
            <person name="Robert C."/>
            <person name="Medigue C."/>
            <person name="Raoult D."/>
        </authorList>
    </citation>
    <scope>NUCLEOTIDE SEQUENCE [LARGE SCALE GENOMIC DNA]</scope>
    <source>
        <strain evidence="2 3">13-B</strain>
    </source>
</reference>
<dbReference type="PANTHER" id="PTHR15004:SF0">
    <property type="entry name" value="GLUTAMYL-TRNA(GLN) AMIDOTRANSFERASE SUBUNIT C, MITOCHONDRIAL"/>
    <property type="match status" value="1"/>
</dbReference>
<organism evidence="2 3">
    <name type="scientific">Rickettsia slovaca (strain 13-B)</name>
    <dbReference type="NCBI Taxonomy" id="941638"/>
    <lineage>
        <taxon>Bacteria</taxon>
        <taxon>Pseudomonadati</taxon>
        <taxon>Pseudomonadota</taxon>
        <taxon>Alphaproteobacteria</taxon>
        <taxon>Rickettsiales</taxon>
        <taxon>Rickettsiaceae</taxon>
        <taxon>Rickettsieae</taxon>
        <taxon>Rickettsia</taxon>
        <taxon>spotted fever group</taxon>
    </lineage>
</organism>
<dbReference type="HAMAP" id="MF_00122">
    <property type="entry name" value="GatC"/>
    <property type="match status" value="1"/>
</dbReference>
<comment type="catalytic activity">
    <reaction evidence="1">
        <text>L-aspartyl-tRNA(Asn) + L-glutamine + ATP + H2O = L-asparaginyl-tRNA(Asn) + L-glutamate + ADP + phosphate + 2 H(+)</text>
        <dbReference type="Rhea" id="RHEA:14513"/>
        <dbReference type="Rhea" id="RHEA-COMP:9674"/>
        <dbReference type="Rhea" id="RHEA-COMP:9677"/>
        <dbReference type="ChEBI" id="CHEBI:15377"/>
        <dbReference type="ChEBI" id="CHEBI:15378"/>
        <dbReference type="ChEBI" id="CHEBI:29985"/>
        <dbReference type="ChEBI" id="CHEBI:30616"/>
        <dbReference type="ChEBI" id="CHEBI:43474"/>
        <dbReference type="ChEBI" id="CHEBI:58359"/>
        <dbReference type="ChEBI" id="CHEBI:78515"/>
        <dbReference type="ChEBI" id="CHEBI:78516"/>
        <dbReference type="ChEBI" id="CHEBI:456216"/>
    </reaction>
</comment>
<keyword evidence="3" id="KW-1185">Reference proteome</keyword>
<keyword evidence="1" id="KW-0648">Protein biosynthesis</keyword>
<dbReference type="EMBL" id="CP002428">
    <property type="protein sequence ID" value="AEV91864.1"/>
    <property type="molecule type" value="Genomic_DNA"/>
</dbReference>
<dbReference type="InterPro" id="IPR003837">
    <property type="entry name" value="GatC"/>
</dbReference>
<evidence type="ECO:0000256" key="1">
    <source>
        <dbReference type="HAMAP-Rule" id="MF_00122"/>
    </source>
</evidence>
<accession>A0ABN4A6T1</accession>
<keyword evidence="1" id="KW-0547">Nucleotide-binding</keyword>
<evidence type="ECO:0000313" key="2">
    <source>
        <dbReference type="EMBL" id="AEV91864.1"/>
    </source>
</evidence>
<dbReference type="NCBIfam" id="TIGR00135">
    <property type="entry name" value="gatC"/>
    <property type="match status" value="1"/>
</dbReference>